<dbReference type="PANTHER" id="PTHR47432">
    <property type="entry name" value="CELL WALL ASSEMBLY REGULATOR SMI1"/>
    <property type="match status" value="1"/>
</dbReference>
<dbReference type="Proteomes" id="UP000185124">
    <property type="component" value="Unassembled WGS sequence"/>
</dbReference>
<dbReference type="SUPFAM" id="SSF160631">
    <property type="entry name" value="SMI1/KNR4-like"/>
    <property type="match status" value="1"/>
</dbReference>
<dbReference type="AlphaFoldDB" id="A0A1N5VJX6"/>
<sequence length="252" mass="27730">MFRVCVVTDTGADVDKRVTEAWARIEAGLSRVLPASLRQLNAPAAVQAIDAVEAALALPLPQNFRASLRTHNGTKRGYDDSGQLQPSPVPLEYLYDTNEIIEMTRMWRNNYHPEPDWDDPQVWAHLVDEEMLWLNGPVRPIIGSPGAVVVGDMNGDVQWLLDFDPAPGGTPGQVVRVDVECVSWDVLAPSWTQLLVRYADDLDLFAADPDSSPLVITHPGAGPACEWGSTPSDSWGVRPAWLQDVQARSPYP</sequence>
<dbReference type="InterPro" id="IPR051873">
    <property type="entry name" value="KNR4/SMI1_regulator"/>
</dbReference>
<evidence type="ECO:0000313" key="2">
    <source>
        <dbReference type="EMBL" id="SIM73076.1"/>
    </source>
</evidence>
<organism evidence="2 3">
    <name type="scientific">Micromonospora cremea</name>
    <dbReference type="NCBI Taxonomy" id="709881"/>
    <lineage>
        <taxon>Bacteria</taxon>
        <taxon>Bacillati</taxon>
        <taxon>Actinomycetota</taxon>
        <taxon>Actinomycetes</taxon>
        <taxon>Micromonosporales</taxon>
        <taxon>Micromonosporaceae</taxon>
        <taxon>Micromonospora</taxon>
    </lineage>
</organism>
<dbReference type="EMBL" id="FSQT01000001">
    <property type="protein sequence ID" value="SIM73076.1"/>
    <property type="molecule type" value="Genomic_DNA"/>
</dbReference>
<keyword evidence="3" id="KW-1185">Reference proteome</keyword>
<dbReference type="Gene3D" id="3.40.1580.10">
    <property type="entry name" value="SMI1/KNR4-like"/>
    <property type="match status" value="1"/>
</dbReference>
<proteinExistence type="predicted"/>
<protein>
    <submittedName>
        <fullName evidence="2">Cell wall assembly regulator SMI1</fullName>
    </submittedName>
</protein>
<reference evidence="3" key="1">
    <citation type="submission" date="2016-12" db="EMBL/GenBank/DDBJ databases">
        <authorList>
            <person name="Varghese N."/>
            <person name="Submissions S."/>
        </authorList>
    </citation>
    <scope>NUCLEOTIDE SEQUENCE [LARGE SCALE GENOMIC DNA]</scope>
    <source>
        <strain evidence="3">DSM 45599</strain>
    </source>
</reference>
<accession>A0A1N5VJX6</accession>
<dbReference type="SMART" id="SM00860">
    <property type="entry name" value="SMI1_KNR4"/>
    <property type="match status" value="1"/>
</dbReference>
<evidence type="ECO:0000313" key="3">
    <source>
        <dbReference type="Proteomes" id="UP000185124"/>
    </source>
</evidence>
<dbReference type="InterPro" id="IPR037883">
    <property type="entry name" value="Knr4/Smi1-like_sf"/>
</dbReference>
<gene>
    <name evidence="2" type="ORF">SAMN04489832_1678</name>
</gene>
<evidence type="ECO:0000259" key="1">
    <source>
        <dbReference type="SMART" id="SM00860"/>
    </source>
</evidence>
<name>A0A1N5VJX6_9ACTN</name>
<dbReference type="Pfam" id="PF09346">
    <property type="entry name" value="SMI1_KNR4"/>
    <property type="match status" value="1"/>
</dbReference>
<dbReference type="InterPro" id="IPR018958">
    <property type="entry name" value="Knr4/Smi1-like_dom"/>
</dbReference>
<feature type="domain" description="Knr4/Smi1-like" evidence="1">
    <location>
        <begin position="43"/>
        <end position="197"/>
    </location>
</feature>
<dbReference type="PANTHER" id="PTHR47432:SF1">
    <property type="entry name" value="CELL WALL ASSEMBLY REGULATOR SMI1"/>
    <property type="match status" value="1"/>
</dbReference>